<comment type="caution">
    <text evidence="2">The sequence shown here is derived from an EMBL/GenBank/DDBJ whole genome shotgun (WGS) entry which is preliminary data.</text>
</comment>
<proteinExistence type="predicted"/>
<protein>
    <recommendedName>
        <fullName evidence="4">GcrA cell cycle regulator</fullName>
    </recommendedName>
</protein>
<organism evidence="2 3">
    <name type="scientific">Alsobacter ponti</name>
    <dbReference type="NCBI Taxonomy" id="2962936"/>
    <lineage>
        <taxon>Bacteria</taxon>
        <taxon>Pseudomonadati</taxon>
        <taxon>Pseudomonadota</taxon>
        <taxon>Alphaproteobacteria</taxon>
        <taxon>Hyphomicrobiales</taxon>
        <taxon>Alsobacteraceae</taxon>
        <taxon>Alsobacter</taxon>
    </lineage>
</organism>
<feature type="compositionally biased region" description="Low complexity" evidence="1">
    <location>
        <begin position="25"/>
        <end position="63"/>
    </location>
</feature>
<name>A0ABT1LFF2_9HYPH</name>
<reference evidence="2 3" key="1">
    <citation type="submission" date="2022-07" db="EMBL/GenBank/DDBJ databases">
        <authorList>
            <person name="Li W.-J."/>
            <person name="Deng Q.-Q."/>
        </authorList>
    </citation>
    <scope>NUCLEOTIDE SEQUENCE [LARGE SCALE GENOMIC DNA]</scope>
    <source>
        <strain evidence="2 3">SYSU M60028</strain>
    </source>
</reference>
<accession>A0ABT1LFF2</accession>
<dbReference type="EMBL" id="JANCLU010000019">
    <property type="protein sequence ID" value="MCP8940227.1"/>
    <property type="molecule type" value="Genomic_DNA"/>
</dbReference>
<keyword evidence="3" id="KW-1185">Reference proteome</keyword>
<evidence type="ECO:0000256" key="1">
    <source>
        <dbReference type="SAM" id="MobiDB-lite"/>
    </source>
</evidence>
<dbReference type="Proteomes" id="UP001205890">
    <property type="component" value="Unassembled WGS sequence"/>
</dbReference>
<gene>
    <name evidence="2" type="ORF">NK718_17010</name>
</gene>
<evidence type="ECO:0000313" key="3">
    <source>
        <dbReference type="Proteomes" id="UP001205890"/>
    </source>
</evidence>
<feature type="compositionally biased region" description="Low complexity" evidence="1">
    <location>
        <begin position="71"/>
        <end position="103"/>
    </location>
</feature>
<sequence>MVKSTGRKATPGKTLGTQELRKAVAKSAAAPKSKTAAERPSPATPAAPKASPLKASSPKTIPARPAPAAPTKPGAAAAKAAKAARPVAKPAQVPKPAQVAPVAAPAPKPGPSPRDVLARMKSRGGPRRGVRLYDLRDSHCRWVIEEAGQELVFCGAPRVGSSSWCAEHRKIVYPRTARDGSAEPPTPTRTK</sequence>
<evidence type="ECO:0008006" key="4">
    <source>
        <dbReference type="Google" id="ProtNLM"/>
    </source>
</evidence>
<feature type="region of interest" description="Disordered" evidence="1">
    <location>
        <begin position="1"/>
        <end position="128"/>
    </location>
</feature>
<evidence type="ECO:0000313" key="2">
    <source>
        <dbReference type="EMBL" id="MCP8940227.1"/>
    </source>
</evidence>